<dbReference type="SUPFAM" id="SSF48452">
    <property type="entry name" value="TPR-like"/>
    <property type="match status" value="1"/>
</dbReference>
<comment type="similarity">
    <text evidence="1">Belongs to the AfsR/DnrI/RedD regulatory family.</text>
</comment>
<dbReference type="EMBL" id="JAELVF020000001">
    <property type="protein sequence ID" value="MBU7597850.1"/>
    <property type="molecule type" value="Genomic_DNA"/>
</dbReference>
<keyword evidence="4 6" id="KW-0238">DNA-binding</keyword>
<dbReference type="Pfam" id="PF03704">
    <property type="entry name" value="BTAD"/>
    <property type="match status" value="1"/>
</dbReference>
<name>A0A949JPF4_9ACTN</name>
<dbReference type="InterPro" id="IPR051677">
    <property type="entry name" value="AfsR-DnrI-RedD_regulator"/>
</dbReference>
<dbReference type="Pfam" id="PF00486">
    <property type="entry name" value="Trans_reg_C"/>
    <property type="match status" value="1"/>
</dbReference>
<feature type="domain" description="OmpR/PhoB-type" evidence="7">
    <location>
        <begin position="1"/>
        <end position="97"/>
    </location>
</feature>
<dbReference type="SUPFAM" id="SSF46894">
    <property type="entry name" value="C-terminal effector domain of the bipartite response regulators"/>
    <property type="match status" value="1"/>
</dbReference>
<dbReference type="GO" id="GO:0000160">
    <property type="term" value="P:phosphorelay signal transduction system"/>
    <property type="evidence" value="ECO:0007669"/>
    <property type="project" value="UniProtKB-KW"/>
</dbReference>
<keyword evidence="2" id="KW-0902">Two-component regulatory system</keyword>
<evidence type="ECO:0000313" key="8">
    <source>
        <dbReference type="EMBL" id="MBU7597850.1"/>
    </source>
</evidence>
<gene>
    <name evidence="8" type="ORF">JGS22_009520</name>
</gene>
<evidence type="ECO:0000256" key="3">
    <source>
        <dbReference type="ARBA" id="ARBA00023015"/>
    </source>
</evidence>
<dbReference type="RefSeq" id="WP_211040933.1">
    <property type="nucleotide sequence ID" value="NZ_JAELVF020000001.1"/>
</dbReference>
<dbReference type="CDD" id="cd15831">
    <property type="entry name" value="BTAD"/>
    <property type="match status" value="1"/>
</dbReference>
<evidence type="ECO:0000256" key="6">
    <source>
        <dbReference type="PROSITE-ProRule" id="PRU01091"/>
    </source>
</evidence>
<keyword evidence="9" id="KW-1185">Reference proteome</keyword>
<evidence type="ECO:0000256" key="4">
    <source>
        <dbReference type="ARBA" id="ARBA00023125"/>
    </source>
</evidence>
<dbReference type="GO" id="GO:0006355">
    <property type="term" value="P:regulation of DNA-templated transcription"/>
    <property type="evidence" value="ECO:0007669"/>
    <property type="project" value="InterPro"/>
</dbReference>
<sequence>MLNFEILGGVQVHTPSGVHKVSGQSRRVLLQALLVSEEHTVGHGALIEELWGEDVPNGVVNALQAHISRLRKWLRSIDDGSSGVQLLSYAHGYQLSLGKARLDATDFGSAIARGVELAADDPADAVRTLRAALRMWRGPVFGGDCGGLMCECAATRFNELRLQGLESLFDAELALRREGQLLGELNQAHRENPLRERFCGQLMIALYRSGRQAEALEVYHRTRRRLSDELGIDPTPELRKLEECILQHAPQLRHVESELTLLSARLA</sequence>
<dbReference type="Proteomes" id="UP000694501">
    <property type="component" value="Unassembled WGS sequence"/>
</dbReference>
<evidence type="ECO:0000256" key="2">
    <source>
        <dbReference type="ARBA" id="ARBA00023012"/>
    </source>
</evidence>
<evidence type="ECO:0000256" key="1">
    <source>
        <dbReference type="ARBA" id="ARBA00005820"/>
    </source>
</evidence>
<evidence type="ECO:0000256" key="5">
    <source>
        <dbReference type="ARBA" id="ARBA00023163"/>
    </source>
</evidence>
<dbReference type="AlphaFoldDB" id="A0A949JPF4"/>
<dbReference type="SMART" id="SM01043">
    <property type="entry name" value="BTAD"/>
    <property type="match status" value="1"/>
</dbReference>
<organism evidence="8 9">
    <name type="scientific">Streptomyces tardus</name>
    <dbReference type="NCBI Taxonomy" id="2780544"/>
    <lineage>
        <taxon>Bacteria</taxon>
        <taxon>Bacillati</taxon>
        <taxon>Actinomycetota</taxon>
        <taxon>Actinomycetes</taxon>
        <taxon>Kitasatosporales</taxon>
        <taxon>Streptomycetaceae</taxon>
        <taxon>Streptomyces</taxon>
    </lineage>
</organism>
<dbReference type="InterPro" id="IPR005158">
    <property type="entry name" value="BTAD"/>
</dbReference>
<protein>
    <submittedName>
        <fullName evidence="8">AfsR/SARP family transcriptional regulator</fullName>
    </submittedName>
</protein>
<dbReference type="Gene3D" id="1.10.10.10">
    <property type="entry name" value="Winged helix-like DNA-binding domain superfamily/Winged helix DNA-binding domain"/>
    <property type="match status" value="1"/>
</dbReference>
<reference evidence="8" key="1">
    <citation type="submission" date="2021-06" db="EMBL/GenBank/DDBJ databases">
        <title>Sequencing of actinobacteria type strains.</title>
        <authorList>
            <person name="Nguyen G.-S."/>
            <person name="Wentzel A."/>
        </authorList>
    </citation>
    <scope>NUCLEOTIDE SEQUENCE</scope>
    <source>
        <strain evidence="8">P38-E01</strain>
    </source>
</reference>
<dbReference type="PANTHER" id="PTHR35807">
    <property type="entry name" value="TRANSCRIPTIONAL REGULATOR REDD-RELATED"/>
    <property type="match status" value="1"/>
</dbReference>
<dbReference type="InterPro" id="IPR016032">
    <property type="entry name" value="Sig_transdc_resp-reg_C-effctor"/>
</dbReference>
<accession>A0A949JPF4</accession>
<dbReference type="PANTHER" id="PTHR35807:SF1">
    <property type="entry name" value="TRANSCRIPTIONAL REGULATOR REDD"/>
    <property type="match status" value="1"/>
</dbReference>
<dbReference type="InterPro" id="IPR001867">
    <property type="entry name" value="OmpR/PhoB-type_DNA-bd"/>
</dbReference>
<keyword evidence="5" id="KW-0804">Transcription</keyword>
<dbReference type="GO" id="GO:0003677">
    <property type="term" value="F:DNA binding"/>
    <property type="evidence" value="ECO:0007669"/>
    <property type="project" value="UniProtKB-UniRule"/>
</dbReference>
<feature type="DNA-binding region" description="OmpR/PhoB-type" evidence="6">
    <location>
        <begin position="1"/>
        <end position="97"/>
    </location>
</feature>
<evidence type="ECO:0000259" key="7">
    <source>
        <dbReference type="PROSITE" id="PS51755"/>
    </source>
</evidence>
<keyword evidence="3" id="KW-0805">Transcription regulation</keyword>
<dbReference type="InterPro" id="IPR036388">
    <property type="entry name" value="WH-like_DNA-bd_sf"/>
</dbReference>
<dbReference type="InterPro" id="IPR011990">
    <property type="entry name" value="TPR-like_helical_dom_sf"/>
</dbReference>
<comment type="caution">
    <text evidence="8">The sequence shown here is derived from an EMBL/GenBank/DDBJ whole genome shotgun (WGS) entry which is preliminary data.</text>
</comment>
<proteinExistence type="inferred from homology"/>
<dbReference type="Gene3D" id="1.25.40.10">
    <property type="entry name" value="Tetratricopeptide repeat domain"/>
    <property type="match status" value="1"/>
</dbReference>
<evidence type="ECO:0000313" key="9">
    <source>
        <dbReference type="Proteomes" id="UP000694501"/>
    </source>
</evidence>
<dbReference type="PROSITE" id="PS51755">
    <property type="entry name" value="OMPR_PHOB"/>
    <property type="match status" value="1"/>
</dbReference>